<dbReference type="Proteomes" id="UP000193218">
    <property type="component" value="Unassembled WGS sequence"/>
</dbReference>
<dbReference type="InParanoid" id="A0A1Y1UL91"/>
<protein>
    <submittedName>
        <fullName evidence="2">Uncharacterized protein</fullName>
    </submittedName>
</protein>
<dbReference type="AlphaFoldDB" id="A0A1Y1UL91"/>
<reference evidence="2 3" key="1">
    <citation type="submission" date="2017-03" db="EMBL/GenBank/DDBJ databases">
        <title>Widespread Adenine N6-methylation of Active Genes in Fungi.</title>
        <authorList>
            <consortium name="DOE Joint Genome Institute"/>
            <person name="Mondo S.J."/>
            <person name="Dannebaum R.O."/>
            <person name="Kuo R.C."/>
            <person name="Louie K.B."/>
            <person name="Bewick A.J."/>
            <person name="Labutti K."/>
            <person name="Haridas S."/>
            <person name="Kuo A."/>
            <person name="Salamov A."/>
            <person name="Ahrendt S.R."/>
            <person name="Lau R."/>
            <person name="Bowen B.P."/>
            <person name="Lipzen A."/>
            <person name="Sullivan W."/>
            <person name="Andreopoulos W.B."/>
            <person name="Clum A."/>
            <person name="Lindquist E."/>
            <person name="Daum C."/>
            <person name="Northen T.R."/>
            <person name="Ramamoorthy G."/>
            <person name="Schmitz R.J."/>
            <person name="Gryganskyi A."/>
            <person name="Culley D."/>
            <person name="Magnuson J."/>
            <person name="James T.Y."/>
            <person name="O'Malley M.A."/>
            <person name="Stajich J.E."/>
            <person name="Spatafora J.W."/>
            <person name="Visel A."/>
            <person name="Grigoriev I.V."/>
        </authorList>
    </citation>
    <scope>NUCLEOTIDE SEQUENCE [LARGE SCALE GENOMIC DNA]</scope>
    <source>
        <strain evidence="2 3">NRRL Y-17943</strain>
    </source>
</reference>
<evidence type="ECO:0000313" key="2">
    <source>
        <dbReference type="EMBL" id="ORX37875.1"/>
    </source>
</evidence>
<evidence type="ECO:0000313" key="3">
    <source>
        <dbReference type="Proteomes" id="UP000193218"/>
    </source>
</evidence>
<sequence length="235" mass="25775">MSEKPEKDANESMDGIIGLGEIQQHAEELENQLHQEDQPEAVGSIHGDEGVEVEAGHVIGPEEGDTDAQIGLENMVEDSEGFDPDTLANLAALSRIDEVTGEEIVNYLRSQPGLSPLIDQDEEEERGGQDRDETSADDQQSGQDDPQAVGQVQVKRKRKRSVKFSESGDGTEGSDDGEEELRKVDLDGEDGDGDGAFMDPNAIEISRVIDVSNVAFPACAEWRHQCYRRERRKAL</sequence>
<name>A0A1Y1UL91_9TREE</name>
<dbReference type="GeneID" id="33554503"/>
<gene>
    <name evidence="2" type="ORF">BD324DRAFT_405014</name>
</gene>
<accession>A0A1Y1UL91</accession>
<evidence type="ECO:0000256" key="1">
    <source>
        <dbReference type="SAM" id="MobiDB-lite"/>
    </source>
</evidence>
<organism evidence="2 3">
    <name type="scientific">Kockovaella imperatae</name>
    <dbReference type="NCBI Taxonomy" id="4999"/>
    <lineage>
        <taxon>Eukaryota</taxon>
        <taxon>Fungi</taxon>
        <taxon>Dikarya</taxon>
        <taxon>Basidiomycota</taxon>
        <taxon>Agaricomycotina</taxon>
        <taxon>Tremellomycetes</taxon>
        <taxon>Tremellales</taxon>
        <taxon>Cuniculitremaceae</taxon>
        <taxon>Kockovaella</taxon>
    </lineage>
</organism>
<comment type="caution">
    <text evidence="2">The sequence shown here is derived from an EMBL/GenBank/DDBJ whole genome shotgun (WGS) entry which is preliminary data.</text>
</comment>
<dbReference type="RefSeq" id="XP_021871862.1">
    <property type="nucleotide sequence ID" value="XM_022012695.1"/>
</dbReference>
<proteinExistence type="predicted"/>
<feature type="region of interest" description="Disordered" evidence="1">
    <location>
        <begin position="107"/>
        <end position="198"/>
    </location>
</feature>
<keyword evidence="3" id="KW-1185">Reference proteome</keyword>
<dbReference type="EMBL" id="NBSH01000005">
    <property type="protein sequence ID" value="ORX37875.1"/>
    <property type="molecule type" value="Genomic_DNA"/>
</dbReference>